<keyword evidence="1" id="KW-0732">Signal</keyword>
<accession>C5TBX1</accession>
<feature type="signal peptide" evidence="1">
    <location>
        <begin position="1"/>
        <end position="23"/>
    </location>
</feature>
<dbReference type="AlphaFoldDB" id="C5TBX1"/>
<evidence type="ECO:0000313" key="3">
    <source>
        <dbReference type="Proteomes" id="UP000003856"/>
    </source>
</evidence>
<name>C5TBX1_ACIDE</name>
<proteinExistence type="predicted"/>
<dbReference type="PATRIC" id="fig|573060.9.peg.514"/>
<gene>
    <name evidence="2" type="ORF">AcdelDRAFT_4401</name>
</gene>
<sequence length="37" mass="3568">MKKLLASFVLGLSLLSAASLSLAQAPATADAPPAATA</sequence>
<feature type="non-terminal residue" evidence="2">
    <location>
        <position position="37"/>
    </location>
</feature>
<evidence type="ECO:0000313" key="2">
    <source>
        <dbReference type="EMBL" id="EER58023.1"/>
    </source>
</evidence>
<evidence type="ECO:0000256" key="1">
    <source>
        <dbReference type="SAM" id="SignalP"/>
    </source>
</evidence>
<protein>
    <submittedName>
        <fullName evidence="2">Ammonium transporter</fullName>
    </submittedName>
</protein>
<keyword evidence="3" id="KW-1185">Reference proteome</keyword>
<reference evidence="2 3" key="1">
    <citation type="submission" date="2009-05" db="EMBL/GenBank/DDBJ databases">
        <title>The draft genome of Acidovorax delafieldii 2AN.</title>
        <authorList>
            <consortium name="US DOE Joint Genome Institute (JGI-PGF)"/>
            <person name="Lucas S."/>
            <person name="Copeland A."/>
            <person name="Lapidus A."/>
            <person name="Glavina del Rio T."/>
            <person name="Tice H."/>
            <person name="Bruce D."/>
            <person name="Goodwin L."/>
            <person name="Pitluck S."/>
            <person name="Larimer F."/>
            <person name="Land M.L."/>
            <person name="Hauser L."/>
            <person name="Shelobolina E.S."/>
            <person name="Picardal F."/>
            <person name="Roden E."/>
            <person name="Emerson D."/>
        </authorList>
    </citation>
    <scope>NUCLEOTIDE SEQUENCE [LARGE SCALE GENOMIC DNA]</scope>
    <source>
        <strain evidence="2 3">2AN</strain>
    </source>
</reference>
<feature type="chain" id="PRO_5002955079" evidence="1">
    <location>
        <begin position="24"/>
        <end position="37"/>
    </location>
</feature>
<dbReference type="EMBL" id="ACQT01000379">
    <property type="protein sequence ID" value="EER58023.1"/>
    <property type="molecule type" value="Genomic_DNA"/>
</dbReference>
<dbReference type="Proteomes" id="UP000003856">
    <property type="component" value="Unassembled WGS sequence"/>
</dbReference>
<organism evidence="2 3">
    <name type="scientific">Acidovorax delafieldii 2AN</name>
    <dbReference type="NCBI Taxonomy" id="573060"/>
    <lineage>
        <taxon>Bacteria</taxon>
        <taxon>Pseudomonadati</taxon>
        <taxon>Pseudomonadota</taxon>
        <taxon>Betaproteobacteria</taxon>
        <taxon>Burkholderiales</taxon>
        <taxon>Comamonadaceae</taxon>
        <taxon>Acidovorax</taxon>
    </lineage>
</organism>
<comment type="caution">
    <text evidence="2">The sequence shown here is derived from an EMBL/GenBank/DDBJ whole genome shotgun (WGS) entry which is preliminary data.</text>
</comment>